<name>A0AA38XUF5_9EURO</name>
<evidence type="ECO:0000313" key="3">
    <source>
        <dbReference type="EMBL" id="KAJ9622923.1"/>
    </source>
</evidence>
<feature type="region of interest" description="Disordered" evidence="1">
    <location>
        <begin position="669"/>
        <end position="690"/>
    </location>
</feature>
<proteinExistence type="predicted"/>
<dbReference type="Pfam" id="PF20155">
    <property type="entry name" value="TMP_3"/>
    <property type="match status" value="1"/>
</dbReference>
<comment type="caution">
    <text evidence="3">The sequence shown here is derived from an EMBL/GenBank/DDBJ whole genome shotgun (WGS) entry which is preliminary data.</text>
</comment>
<dbReference type="EMBL" id="JAPDRN010000104">
    <property type="protein sequence ID" value="KAJ9622923.1"/>
    <property type="molecule type" value="Genomic_DNA"/>
</dbReference>
<accession>A0AA38XUF5</accession>
<reference evidence="3" key="1">
    <citation type="submission" date="2022-10" db="EMBL/GenBank/DDBJ databases">
        <title>Culturing micro-colonial fungi from biological soil crusts in the Mojave desert and describing Neophaeococcomyces mojavensis, and introducing the new genera and species Taxawa tesnikishii.</title>
        <authorList>
            <person name="Kurbessoian T."/>
            <person name="Stajich J.E."/>
        </authorList>
    </citation>
    <scope>NUCLEOTIDE SEQUENCE</scope>
    <source>
        <strain evidence="3">TK_35</strain>
    </source>
</reference>
<dbReference type="PANTHER" id="PTHR34491">
    <property type="entry name" value="A-TYPE INCLUSION PROTEIN, PUTATIVE-RELATED"/>
    <property type="match status" value="1"/>
</dbReference>
<protein>
    <recommendedName>
        <fullName evidence="2">Tape measure protein N-terminal domain-containing protein</fullName>
    </recommendedName>
</protein>
<dbReference type="InterPro" id="IPR013491">
    <property type="entry name" value="Tape_meas_N"/>
</dbReference>
<feature type="domain" description="Tape measure protein N-terminal" evidence="2">
    <location>
        <begin position="74"/>
        <end position="263"/>
    </location>
</feature>
<feature type="compositionally biased region" description="Basic and acidic residues" evidence="1">
    <location>
        <begin position="681"/>
        <end position="690"/>
    </location>
</feature>
<evidence type="ECO:0000256" key="1">
    <source>
        <dbReference type="SAM" id="MobiDB-lite"/>
    </source>
</evidence>
<gene>
    <name evidence="3" type="ORF">H2204_011403</name>
</gene>
<dbReference type="PANTHER" id="PTHR34491:SF74">
    <property type="entry name" value="DUF4456 DOMAIN-CONTAINING PROTEIN"/>
    <property type="match status" value="1"/>
</dbReference>
<organism evidence="3">
    <name type="scientific">Knufia peltigerae</name>
    <dbReference type="NCBI Taxonomy" id="1002370"/>
    <lineage>
        <taxon>Eukaryota</taxon>
        <taxon>Fungi</taxon>
        <taxon>Dikarya</taxon>
        <taxon>Ascomycota</taxon>
        <taxon>Pezizomycotina</taxon>
        <taxon>Eurotiomycetes</taxon>
        <taxon>Chaetothyriomycetidae</taxon>
        <taxon>Chaetothyriales</taxon>
        <taxon>Trichomeriaceae</taxon>
        <taxon>Knufia</taxon>
    </lineage>
</organism>
<dbReference type="NCBIfam" id="TIGR02675">
    <property type="entry name" value="tape_meas_nterm"/>
    <property type="match status" value="1"/>
</dbReference>
<sequence length="2454" mass="256073">MSLYTLTVDLLLKSGSFERDSGKAARVVQRDMATIQSSMSDAARRGTDEVAAGFRRVAFEAVGLTSALVAVKAAVGKADEWTNLNNRLRLVTQGQAQFAAAQADVIRIAGAARQPLGATAELYQRIAMNQEALGLSGRDLARVVETISKTMVISGTSAAGADAALVQLGQAFASGTLRGEELNSVLEQAPALAQAIAKGLNVPIGKLRELGAAGKLSSQQVIGALQSQAGAVDEAFGKMAATVGQSLTLFNNNLQVMIGRADEATGASRALAAGIGALGNNLQMVVVAGAAVASGPLLKALLARVAATNAGMAADRAAAAQNLAAAQQLELRARAAMLDAQAEVRRMEVIGGSVSVSSKAAAATLEHRQATLLLAQAQTQSAAASASWAARAGASTLAMLGGPAGIVTMLATAAAGWLLFRDNTTTAAAALIDFGGAADTAIEKFKDLNSQMQAGEILRLQKEIDANYRTITDSITEMVAAATNFATVGQASDFIKETERLDSAFKAGKISADDFSAGLEAAWKSMIEGSPAAAAVAKSLTEETAAAATAGREVDRKRAILEAFTGSSTQAKSATDALSGSFNVLGESAGAAGKRIASAMQALPGQLARVGKSAGEVAKLDVADWFKEAQAGGVDFSKRDDPKVKQYIEQGAQYIRLQTDLAAAQKNFTESRKGTAAAERAGAKDRKADAEATKRYNEQAAMAAATMAGPLAEATERQKQLEDKLKEALKEGRIERAAYNTLVLESQKALELSSAEVNKALSSPEALLATMDAEVAMLGKVGRARELSRRQMMNERDMRQELQKAVEAAGSKEELARRKGVESYEEYERAMLAAADASAALSIQVEEAAANAEAWANVVLDGVDGAADALADFAASGLRDFNGLWDDLKDVAKQGLRDIARELLQQKLVIPIQTKIMERISGWGGQGGGFSLDSLMGLFGGNGSAAGGKNLSNIAGLLSKGQGLFSAGAGAASGGVSAGSLAGFGNNVAAFAGGGASAAGGTAAAGAGAASTAAAAVPIIGWIVAGMMKNAELFDQGWDIANGESWAGKIATAGAVGLADKGFRGLGFNDKTASILSGSSIHAKLFGRSAPKVTGQGITGDYGFGGFNGQSYADIKAKGGLFRSDKKWTQYGALDPGIDRTFDMAARQVRGAATDLAKQLGVDLSGQLAGVKVSLGKMQLSADSAEAKAQLEAYLADMTDRLFTEAVRAAGFGGQLDGYFEASDVFSALSASIALAVGNADELGRALSGMEVEKVNKAVDYFQDLASVAGTDLATQVQKVTGLLGNYATLMADVSTQLMTGDLSSYQQQALTIERTYRQQVKSANDYAKALGLSGARAEDLAKIEALRAMNMGKLQAQIDKDKKAMQYGLSVSDLSPLTDQEKLGEAMKELQRAVAGGDTSAAQSAAQAALGFGRNLYASGKDYNGLYDQVTGLIDGMKVGDMDKEDGTSMGQLADAIEALPDNFSRAVFDLVVNKDAQSQTTTAVQQGNALLTEQNQLLRDLLATTTQGVRTSSSSALRNSLNAVYARKLTLVEIGVGALPSPSPAAPRYSTWFPVAYRPPEVPPVDGVVPNPVADGVLIEWNPVDQAGVIYVIERGPSAQGPWTEIYRTVETRYLYSDGSGTKWWFRITPTVRGKPGSGSVVEATPSPTTSDLIEQQQRLTKEIADRIEADAMEAAARADGLADAARDLLAEAALRQQGVSDAMEAITQEAQHRADADLNERLAREAAITLEAETRQSDVESLSRALSEIVAGSGTQFDSRKIWYFDTTAEGWTGNGSDPTVIDGWLRPANGTEAPWMQSPPALEIDGSAYRFAKLRVKRVGTPVWNGYLQWITAEDQNWDVDKRAPIPQPLWDDHGVATVDVADIAWWPGEVDAVRLQFGDEQAVANYFLMDLGGNRPADTGCRRGAGAGGGAGAGCGRCCRGQQAGDVATGLFAAERDARVSADEASATAIEILQARMPVGDGPLATEASVTEERQARAHGDSANAEAIGRVSARMPAGDGAVASAEALDAVSARVEDTEDGVRAVGDRTSSLEAQMTYKHAGDRDWNAGDRKVYAGVKTWQSVIAQGDRANAKQVESVRAELGEFEASATRSIEVIATEQAAQAVQVQHLGVELDGKASADYVEEISARVEVTEQGIEAVTGQLTSVKAEVDGKASAQVVQGMEARVVQTEGGLAQVMAKAFLHLIADAGGGPLVGGMELGNDGNVVSLRFLTNSMEIVAPNGASEGMEWRNGYLRVWKGAAQRIIGPGFGANGDNLIDYFGPNVGAAGASKANAMMWMDASGSAYFGGQLSAGILRNAVQTTTTQTLGTELVNGPFATNGRVRTVTVSFTRRHRRVATTLGPTGFVAGAGQNTARIDVYRKIGNGAESLWQVLNVSGSVIINNEPDGSDVADSNWGGSFTVNDTSPSSETMQYRAVISGFTAQDVTHTSGTFQQQTITQSLAVISVEN</sequence>
<evidence type="ECO:0000259" key="2">
    <source>
        <dbReference type="Pfam" id="PF20155"/>
    </source>
</evidence>